<feature type="signal peptide" evidence="1">
    <location>
        <begin position="1"/>
        <end position="23"/>
    </location>
</feature>
<dbReference type="AlphaFoldDB" id="A0A561SAF7"/>
<name>A0A561SAF7_9ACTN</name>
<dbReference type="RefSeq" id="WP_145911419.1">
    <property type="nucleotide sequence ID" value="NZ_BAAAMZ010000001.1"/>
</dbReference>
<organism evidence="2 3">
    <name type="scientific">Kitasatospora viridis</name>
    <dbReference type="NCBI Taxonomy" id="281105"/>
    <lineage>
        <taxon>Bacteria</taxon>
        <taxon>Bacillati</taxon>
        <taxon>Actinomycetota</taxon>
        <taxon>Actinomycetes</taxon>
        <taxon>Kitasatosporales</taxon>
        <taxon>Streptomycetaceae</taxon>
        <taxon>Kitasatospora</taxon>
    </lineage>
</organism>
<accession>A0A561SAF7</accession>
<comment type="caution">
    <text evidence="2">The sequence shown here is derived from an EMBL/GenBank/DDBJ whole genome shotgun (WGS) entry which is preliminary data.</text>
</comment>
<sequence length="166" mass="17026">MRASSLRRIAVAAGLGVAATVLAAAPASATVVTGNTCPTDWSVDDACLTLFYNSDFGGAYLDFSHSGADSGIYNLANYTFVNNGGAGSGQSVKNNAASAQGEFYGSGYSATIFYNSGYGGACETLMAGQNAGAVQVPRLGATYNNDASVYFYETGTVPPRCHTYLS</sequence>
<reference evidence="2 3" key="1">
    <citation type="submission" date="2019-06" db="EMBL/GenBank/DDBJ databases">
        <title>Sequencing the genomes of 1000 actinobacteria strains.</title>
        <authorList>
            <person name="Klenk H.-P."/>
        </authorList>
    </citation>
    <scope>NUCLEOTIDE SEQUENCE [LARGE SCALE GENOMIC DNA]</scope>
    <source>
        <strain evidence="2 3">DSM 44826</strain>
    </source>
</reference>
<dbReference type="Proteomes" id="UP000317940">
    <property type="component" value="Unassembled WGS sequence"/>
</dbReference>
<evidence type="ECO:0000313" key="3">
    <source>
        <dbReference type="Proteomes" id="UP000317940"/>
    </source>
</evidence>
<keyword evidence="3" id="KW-1185">Reference proteome</keyword>
<dbReference type="EMBL" id="VIWT01000007">
    <property type="protein sequence ID" value="TWF71856.1"/>
    <property type="molecule type" value="Genomic_DNA"/>
</dbReference>
<evidence type="ECO:0000313" key="2">
    <source>
        <dbReference type="EMBL" id="TWF71856.1"/>
    </source>
</evidence>
<proteinExistence type="predicted"/>
<dbReference type="OrthoDB" id="2677885at2"/>
<gene>
    <name evidence="2" type="ORF">FHX73_1753</name>
</gene>
<evidence type="ECO:0008006" key="4">
    <source>
        <dbReference type="Google" id="ProtNLM"/>
    </source>
</evidence>
<protein>
    <recommendedName>
        <fullName evidence="4">Peptidase inhibitor family I36</fullName>
    </recommendedName>
</protein>
<keyword evidence="1" id="KW-0732">Signal</keyword>
<evidence type="ECO:0000256" key="1">
    <source>
        <dbReference type="SAM" id="SignalP"/>
    </source>
</evidence>
<feature type="chain" id="PRO_5039210246" description="Peptidase inhibitor family I36" evidence="1">
    <location>
        <begin position="24"/>
        <end position="166"/>
    </location>
</feature>